<gene>
    <name evidence="1" type="ORF">GCM10008018_36400</name>
</gene>
<dbReference type="EMBL" id="BMHE01000018">
    <property type="protein sequence ID" value="GFZ86977.1"/>
    <property type="molecule type" value="Genomic_DNA"/>
</dbReference>
<dbReference type="Proteomes" id="UP000615455">
    <property type="component" value="Unassembled WGS sequence"/>
</dbReference>
<comment type="caution">
    <text evidence="1">The sequence shown here is derived from an EMBL/GenBank/DDBJ whole genome shotgun (WGS) entry which is preliminary data.</text>
</comment>
<evidence type="ECO:0000313" key="1">
    <source>
        <dbReference type="EMBL" id="GFZ86977.1"/>
    </source>
</evidence>
<name>A0ABQ1EUN4_9BACL</name>
<protein>
    <submittedName>
        <fullName evidence="1">Uncharacterized protein</fullName>
    </submittedName>
</protein>
<reference evidence="2" key="1">
    <citation type="journal article" date="2019" name="Int. J. Syst. Evol. Microbiol.">
        <title>The Global Catalogue of Microorganisms (GCM) 10K type strain sequencing project: providing services to taxonomists for standard genome sequencing and annotation.</title>
        <authorList>
            <consortium name="The Broad Institute Genomics Platform"/>
            <consortium name="The Broad Institute Genome Sequencing Center for Infectious Disease"/>
            <person name="Wu L."/>
            <person name="Ma J."/>
        </authorList>
    </citation>
    <scope>NUCLEOTIDE SEQUENCE [LARGE SCALE GENOMIC DNA]</scope>
    <source>
        <strain evidence="2">CGMCC 1.15043</strain>
    </source>
</reference>
<evidence type="ECO:0000313" key="2">
    <source>
        <dbReference type="Proteomes" id="UP000615455"/>
    </source>
</evidence>
<accession>A0ABQ1EUN4</accession>
<organism evidence="1 2">
    <name type="scientific">Paenibacillus marchantiophytorum</name>
    <dbReference type="NCBI Taxonomy" id="1619310"/>
    <lineage>
        <taxon>Bacteria</taxon>
        <taxon>Bacillati</taxon>
        <taxon>Bacillota</taxon>
        <taxon>Bacilli</taxon>
        <taxon>Bacillales</taxon>
        <taxon>Paenibacillaceae</taxon>
        <taxon>Paenibacillus</taxon>
    </lineage>
</organism>
<keyword evidence="2" id="KW-1185">Reference proteome</keyword>
<sequence>MLADKELMKRFFSNSGLHMNQAKGGSEITLSSIFVQIVEELKRRK</sequence>
<proteinExistence type="predicted"/>